<sequence length="106" mass="12846">MKIRNRAWRRYQRDVKVNVRDSRVHENVYTDQPLVSGKLSKTKDVPEYRLSEFKCSEKNWKLVYSRRYKLIRAKQLGREYPPKTIRQVLDIEIPIDDDESCIEECQ</sequence>
<gene>
    <name evidence="1" type="ORF">FLL46_09370</name>
</gene>
<name>A0A545UEV4_9GAMM</name>
<comment type="caution">
    <text evidence="1">The sequence shown here is derived from an EMBL/GenBank/DDBJ whole genome shotgun (WGS) entry which is preliminary data.</text>
</comment>
<dbReference type="RefSeq" id="WP_142893252.1">
    <property type="nucleotide sequence ID" value="NZ_ML660163.1"/>
</dbReference>
<dbReference type="OrthoDB" id="8612200at2"/>
<reference evidence="1 2" key="1">
    <citation type="submission" date="2019-07" db="EMBL/GenBank/DDBJ databases">
        <title>Draft genome for Aliikangiella sp. M105.</title>
        <authorList>
            <person name="Wang G."/>
        </authorList>
    </citation>
    <scope>NUCLEOTIDE SEQUENCE [LARGE SCALE GENOMIC DNA]</scope>
    <source>
        <strain evidence="1 2">M105</strain>
    </source>
</reference>
<accession>A0A545UEV4</accession>
<evidence type="ECO:0000313" key="1">
    <source>
        <dbReference type="EMBL" id="TQV88011.1"/>
    </source>
</evidence>
<proteinExistence type="predicted"/>
<keyword evidence="2" id="KW-1185">Reference proteome</keyword>
<dbReference type="AlphaFoldDB" id="A0A545UEV4"/>
<dbReference type="Proteomes" id="UP000315439">
    <property type="component" value="Unassembled WGS sequence"/>
</dbReference>
<organism evidence="1 2">
    <name type="scientific">Aliikangiella coralliicola</name>
    <dbReference type="NCBI Taxonomy" id="2592383"/>
    <lineage>
        <taxon>Bacteria</taxon>
        <taxon>Pseudomonadati</taxon>
        <taxon>Pseudomonadota</taxon>
        <taxon>Gammaproteobacteria</taxon>
        <taxon>Oceanospirillales</taxon>
        <taxon>Pleioneaceae</taxon>
        <taxon>Aliikangiella</taxon>
    </lineage>
</organism>
<dbReference type="EMBL" id="VIKS01000005">
    <property type="protein sequence ID" value="TQV88011.1"/>
    <property type="molecule type" value="Genomic_DNA"/>
</dbReference>
<evidence type="ECO:0000313" key="2">
    <source>
        <dbReference type="Proteomes" id="UP000315439"/>
    </source>
</evidence>
<protein>
    <submittedName>
        <fullName evidence="1">Uncharacterized protein</fullName>
    </submittedName>
</protein>